<dbReference type="Proteomes" id="UP000825679">
    <property type="component" value="Chromosome"/>
</dbReference>
<name>A0ABX8Z230_9NEIS</name>
<sequence>MTAIIDIEGIGENYAAKLKEAGIITVEALLTAGNTPKGRDALAEQTGITGKLILKWVNHADLFRIHGVAGQFAELLEAAGVDTVAELARRNAQNLQEALAASNEAKKLAGSTPSLSQVEKWIAEAKDLPRGVEY</sequence>
<evidence type="ECO:0000259" key="1">
    <source>
        <dbReference type="Pfam" id="PF14229"/>
    </source>
</evidence>
<feature type="domain" description="DUF4332" evidence="1">
    <location>
        <begin position="8"/>
        <end position="128"/>
    </location>
</feature>
<organism evidence="2 3">
    <name type="scientific">Deefgea tanakiae</name>
    <dbReference type="NCBI Taxonomy" id="2865840"/>
    <lineage>
        <taxon>Bacteria</taxon>
        <taxon>Pseudomonadati</taxon>
        <taxon>Pseudomonadota</taxon>
        <taxon>Betaproteobacteria</taxon>
        <taxon>Neisseriales</taxon>
        <taxon>Chitinibacteraceae</taxon>
        <taxon>Deefgea</taxon>
    </lineage>
</organism>
<dbReference type="EMBL" id="CP081150">
    <property type="protein sequence ID" value="QZA76636.1"/>
    <property type="molecule type" value="Genomic_DNA"/>
</dbReference>
<dbReference type="InterPro" id="IPR025567">
    <property type="entry name" value="DUF4332"/>
</dbReference>
<evidence type="ECO:0000313" key="3">
    <source>
        <dbReference type="Proteomes" id="UP000825679"/>
    </source>
</evidence>
<proteinExistence type="predicted"/>
<dbReference type="Pfam" id="PF14229">
    <property type="entry name" value="DUF4332"/>
    <property type="match status" value="1"/>
</dbReference>
<keyword evidence="3" id="KW-1185">Reference proteome</keyword>
<protein>
    <submittedName>
        <fullName evidence="2">DUF4332 domain-containing protein</fullName>
    </submittedName>
</protein>
<reference evidence="2 3" key="1">
    <citation type="submission" date="2021-08" db="EMBL/GenBank/DDBJ databases">
        <title>complete genome sequencing of Deefgea sp. D25.</title>
        <authorList>
            <person name="Bae J.-W."/>
            <person name="Gim D.-H."/>
        </authorList>
    </citation>
    <scope>NUCLEOTIDE SEQUENCE [LARGE SCALE GENOMIC DNA]</scope>
    <source>
        <strain evidence="2 3">D25</strain>
    </source>
</reference>
<accession>A0ABX8Z230</accession>
<evidence type="ECO:0000313" key="2">
    <source>
        <dbReference type="EMBL" id="QZA76636.1"/>
    </source>
</evidence>
<gene>
    <name evidence="2" type="ORF">K4H28_09865</name>
</gene>
<dbReference type="RefSeq" id="WP_221005040.1">
    <property type="nucleotide sequence ID" value="NZ_CP081150.1"/>
</dbReference>
<dbReference type="InterPro" id="IPR010995">
    <property type="entry name" value="DNA_repair_Rad51/TF_NusA_a-hlx"/>
</dbReference>
<dbReference type="Gene3D" id="1.10.150.20">
    <property type="entry name" value="5' to 3' exonuclease, C-terminal subdomain"/>
    <property type="match status" value="2"/>
</dbReference>
<dbReference type="SUPFAM" id="SSF47794">
    <property type="entry name" value="Rad51 N-terminal domain-like"/>
    <property type="match status" value="1"/>
</dbReference>